<dbReference type="InterPro" id="IPR014729">
    <property type="entry name" value="Rossmann-like_a/b/a_fold"/>
</dbReference>
<evidence type="ECO:0000256" key="3">
    <source>
        <dbReference type="ARBA" id="ARBA00022598"/>
    </source>
</evidence>
<dbReference type="EMBL" id="FO904937">
    <property type="protein sequence ID" value="CDP25584.1"/>
    <property type="molecule type" value="Genomic_DNA"/>
</dbReference>
<dbReference type="SUPFAM" id="SSF47323">
    <property type="entry name" value="Anticodon-binding domain of a subclass of class I aminoacyl-tRNA synthetases"/>
    <property type="match status" value="1"/>
</dbReference>
<keyword evidence="7 10" id="KW-0030">Aminoacyl-tRNA synthetase</keyword>
<dbReference type="GO" id="GO:0004825">
    <property type="term" value="F:methionine-tRNA ligase activity"/>
    <property type="evidence" value="ECO:0007669"/>
    <property type="project" value="UniProtKB-EC"/>
</dbReference>
<dbReference type="NCBIfam" id="TIGR00398">
    <property type="entry name" value="metG"/>
    <property type="match status" value="1"/>
</dbReference>
<dbReference type="GO" id="GO:0005739">
    <property type="term" value="C:mitochondrion"/>
    <property type="evidence" value="ECO:0007669"/>
    <property type="project" value="UniProtKB-ARBA"/>
</dbReference>
<evidence type="ECO:0000256" key="4">
    <source>
        <dbReference type="ARBA" id="ARBA00022741"/>
    </source>
</evidence>
<dbReference type="InterPro" id="IPR009080">
    <property type="entry name" value="tRNAsynth_Ia_anticodon-bd"/>
</dbReference>
<comment type="catalytic activity">
    <reaction evidence="8">
        <text>tRNA(Met) + L-methionine + ATP = L-methionyl-tRNA(Met) + AMP + diphosphate</text>
        <dbReference type="Rhea" id="RHEA:13481"/>
        <dbReference type="Rhea" id="RHEA-COMP:9667"/>
        <dbReference type="Rhea" id="RHEA-COMP:9698"/>
        <dbReference type="ChEBI" id="CHEBI:30616"/>
        <dbReference type="ChEBI" id="CHEBI:33019"/>
        <dbReference type="ChEBI" id="CHEBI:57844"/>
        <dbReference type="ChEBI" id="CHEBI:78442"/>
        <dbReference type="ChEBI" id="CHEBI:78530"/>
        <dbReference type="ChEBI" id="CHEBI:456215"/>
        <dbReference type="EC" id="6.1.1.10"/>
    </reaction>
</comment>
<dbReference type="CDD" id="cd00814">
    <property type="entry name" value="MetRS_core"/>
    <property type="match status" value="1"/>
</dbReference>
<dbReference type="eggNOG" id="KOG0436">
    <property type="taxonomic scope" value="Eukaryota"/>
</dbReference>
<keyword evidence="6 10" id="KW-0648">Protein biosynthesis</keyword>
<dbReference type="InterPro" id="IPR033911">
    <property type="entry name" value="MetRS_core"/>
</dbReference>
<dbReference type="InterPro" id="IPR014758">
    <property type="entry name" value="Met-tRNA_synth"/>
</dbReference>
<dbReference type="GO" id="GO:0005524">
    <property type="term" value="F:ATP binding"/>
    <property type="evidence" value="ECO:0007669"/>
    <property type="project" value="UniProtKB-KW"/>
</dbReference>
<evidence type="ECO:0000256" key="6">
    <source>
        <dbReference type="ARBA" id="ARBA00022917"/>
    </source>
</evidence>
<reference evidence="14 16" key="1">
    <citation type="journal article" date="2008" name="Genome Biol.">
        <title>The genome sequence of the model ascomycete fungus Podospora anserina.</title>
        <authorList>
            <person name="Espagne E."/>
            <person name="Lespinet O."/>
            <person name="Malagnac F."/>
            <person name="Da Silva C."/>
            <person name="Jaillon O."/>
            <person name="Porcel B.M."/>
            <person name="Couloux A."/>
            <person name="Aury J.-M."/>
            <person name="Segurens B."/>
            <person name="Poulain J."/>
            <person name="Anthouard V."/>
            <person name="Grossetete S."/>
            <person name="Khalili H."/>
            <person name="Coppin E."/>
            <person name="Dequard-Chablat M."/>
            <person name="Picard M."/>
            <person name="Contamine V."/>
            <person name="Arnaise S."/>
            <person name="Bourdais A."/>
            <person name="Berteaux-Lecellier V."/>
            <person name="Gautheret D."/>
            <person name="de Vries R.P."/>
            <person name="Battaglia E."/>
            <person name="Coutinho P.M."/>
            <person name="Danchin E.G.J."/>
            <person name="Henrissat B."/>
            <person name="El Khoury R."/>
            <person name="Sainsard-Chanet A."/>
            <person name="Boivin A."/>
            <person name="Pinan-Lucarre B."/>
            <person name="Sellem C.H."/>
            <person name="Debuchy R."/>
            <person name="Wincker P."/>
            <person name="Weissenbach J."/>
            <person name="Silar P."/>
        </authorList>
    </citation>
    <scope>NUCLEOTIDE SEQUENCE [LARGE SCALE GENOMIC DNA]</scope>
    <source>
        <strain evidence="16">S / ATCC MYA-4624 / DSM 980 / FGSC 10383</strain>
        <strain evidence="14">S mat+</strain>
    </source>
</reference>
<dbReference type="PRINTS" id="PR01041">
    <property type="entry name" value="TRNASYNTHMET"/>
</dbReference>
<dbReference type="KEGG" id="pan:PODANSg8398"/>
<evidence type="ECO:0000259" key="12">
    <source>
        <dbReference type="Pfam" id="PF09334"/>
    </source>
</evidence>
<dbReference type="RefSeq" id="XP_001911356.1">
    <property type="nucleotide sequence ID" value="XM_001911321.1"/>
</dbReference>
<dbReference type="Proteomes" id="UP000001197">
    <property type="component" value="Chromosome 2"/>
</dbReference>
<reference evidence="14" key="2">
    <citation type="submission" date="2008-07" db="EMBL/GenBank/DDBJ databases">
        <authorList>
            <person name="Genoscope - CEA"/>
        </authorList>
    </citation>
    <scope>NUCLEOTIDE SEQUENCE</scope>
    <source>
        <strain evidence="14">S mat+</strain>
    </source>
</reference>
<evidence type="ECO:0000256" key="11">
    <source>
        <dbReference type="SAM" id="MobiDB-lite"/>
    </source>
</evidence>
<dbReference type="SUPFAM" id="SSF52374">
    <property type="entry name" value="Nucleotidylyl transferase"/>
    <property type="match status" value="1"/>
</dbReference>
<evidence type="ECO:0000256" key="1">
    <source>
        <dbReference type="ARBA" id="ARBA00005594"/>
    </source>
</evidence>
<dbReference type="GO" id="GO:0006431">
    <property type="term" value="P:methionyl-tRNA aminoacylation"/>
    <property type="evidence" value="ECO:0007669"/>
    <property type="project" value="InterPro"/>
</dbReference>
<name>B2B5V6_PODAN</name>
<dbReference type="Gene3D" id="3.40.50.620">
    <property type="entry name" value="HUPs"/>
    <property type="match status" value="1"/>
</dbReference>
<evidence type="ECO:0000313" key="16">
    <source>
        <dbReference type="Proteomes" id="UP000001197"/>
    </source>
</evidence>
<comment type="similarity">
    <text evidence="1 10">Belongs to the class-I aminoacyl-tRNA synthetase family.</text>
</comment>
<dbReference type="VEuPathDB" id="FungiDB:PODANS_2_5900"/>
<feature type="compositionally biased region" description="Basic and acidic residues" evidence="11">
    <location>
        <begin position="620"/>
        <end position="629"/>
    </location>
</feature>
<evidence type="ECO:0000256" key="5">
    <source>
        <dbReference type="ARBA" id="ARBA00022840"/>
    </source>
</evidence>
<dbReference type="InterPro" id="IPR041872">
    <property type="entry name" value="Anticodon_Met"/>
</dbReference>
<dbReference type="InterPro" id="IPR015413">
    <property type="entry name" value="Methionyl/Leucyl_tRNA_Synth"/>
</dbReference>
<dbReference type="OrthoDB" id="24670at2759"/>
<feature type="domain" description="Methionyl/Leucyl tRNA synthetase" evidence="12">
    <location>
        <begin position="69"/>
        <end position="437"/>
    </location>
</feature>
<evidence type="ECO:0000259" key="13">
    <source>
        <dbReference type="Pfam" id="PF19303"/>
    </source>
</evidence>
<accession>B2B5V6</accession>
<evidence type="ECO:0000256" key="10">
    <source>
        <dbReference type="RuleBase" id="RU363039"/>
    </source>
</evidence>
<dbReference type="Gene3D" id="2.170.220.10">
    <property type="match status" value="1"/>
</dbReference>
<dbReference type="Gene3D" id="1.10.730.10">
    <property type="entry name" value="Isoleucyl-tRNA Synthetase, Domain 1"/>
    <property type="match status" value="1"/>
</dbReference>
<evidence type="ECO:0000256" key="8">
    <source>
        <dbReference type="ARBA" id="ARBA00047364"/>
    </source>
</evidence>
<dbReference type="Pfam" id="PF19303">
    <property type="entry name" value="Anticodon_3"/>
    <property type="match status" value="1"/>
</dbReference>
<dbReference type="FunCoup" id="B2B5V6">
    <property type="interactions" value="520"/>
</dbReference>
<dbReference type="InterPro" id="IPR023457">
    <property type="entry name" value="Met-tRNA_synth_2"/>
</dbReference>
<evidence type="ECO:0000313" key="15">
    <source>
        <dbReference type="EMBL" id="CDP25584.1"/>
    </source>
</evidence>
<evidence type="ECO:0000256" key="2">
    <source>
        <dbReference type="ARBA" id="ARBA00012838"/>
    </source>
</evidence>
<gene>
    <name evidence="14" type="ORF">PODANS_2_5900</name>
</gene>
<evidence type="ECO:0000256" key="7">
    <source>
        <dbReference type="ARBA" id="ARBA00023146"/>
    </source>
</evidence>
<dbReference type="EMBL" id="CU640366">
    <property type="protein sequence ID" value="CAP73181.1"/>
    <property type="molecule type" value="Genomic_DNA"/>
</dbReference>
<feature type="domain" description="Methionyl-tRNA synthetase anticodon-binding" evidence="13">
    <location>
        <begin position="471"/>
        <end position="558"/>
    </location>
</feature>
<dbReference type="PANTHER" id="PTHR43326">
    <property type="entry name" value="METHIONYL-TRNA SYNTHETASE"/>
    <property type="match status" value="1"/>
</dbReference>
<dbReference type="Pfam" id="PF09334">
    <property type="entry name" value="tRNA-synt_1g"/>
    <property type="match status" value="1"/>
</dbReference>
<dbReference type="PANTHER" id="PTHR43326:SF1">
    <property type="entry name" value="METHIONINE--TRNA LIGASE, MITOCHONDRIAL"/>
    <property type="match status" value="1"/>
</dbReference>
<evidence type="ECO:0000313" key="14">
    <source>
        <dbReference type="EMBL" id="CAP73181.1"/>
    </source>
</evidence>
<dbReference type="HOGENOM" id="CLU_009710_9_0_1"/>
<keyword evidence="3 10" id="KW-0436">Ligase</keyword>
<feature type="region of interest" description="Disordered" evidence="11">
    <location>
        <begin position="605"/>
        <end position="637"/>
    </location>
</feature>
<dbReference type="STRING" id="515849.B2B5V6"/>
<dbReference type="GeneID" id="6195428"/>
<dbReference type="FunFam" id="2.170.220.10:FF:000001">
    <property type="entry name" value="methionine--tRNA ligase, mitochondrial"/>
    <property type="match status" value="1"/>
</dbReference>
<dbReference type="AlphaFoldDB" id="B2B5V6"/>
<keyword evidence="16" id="KW-1185">Reference proteome</keyword>
<organism evidence="14">
    <name type="scientific">Podospora anserina (strain S / ATCC MYA-4624 / DSM 980 / FGSC 10383)</name>
    <name type="common">Pleurage anserina</name>
    <dbReference type="NCBI Taxonomy" id="515849"/>
    <lineage>
        <taxon>Eukaryota</taxon>
        <taxon>Fungi</taxon>
        <taxon>Dikarya</taxon>
        <taxon>Ascomycota</taxon>
        <taxon>Pezizomycotina</taxon>
        <taxon>Sordariomycetes</taxon>
        <taxon>Sordariomycetidae</taxon>
        <taxon>Sordariales</taxon>
        <taxon>Podosporaceae</taxon>
        <taxon>Podospora</taxon>
        <taxon>Podospora anserina</taxon>
    </lineage>
</organism>
<dbReference type="EC" id="6.1.1.10" evidence="2"/>
<reference evidence="15" key="4">
    <citation type="submission" date="2014-09" db="EMBL/GenBank/DDBJ databases">
        <title>Maintaining two mating types: Structure of the mating type locus and its role in heterokaryosis in Podospora anserina.</title>
        <authorList>
            <person name="Grognet P."/>
            <person name="Bidard F."/>
            <person name="Kuchly C."/>
            <person name="Chan Ho Tong L."/>
            <person name="Coppin E."/>
            <person name="Ait Benkhali J."/>
            <person name="Couloux A."/>
            <person name="Wincker P."/>
            <person name="Debuchy R."/>
            <person name="Silar P."/>
        </authorList>
    </citation>
    <scope>NUCLEOTIDE SEQUENCE</scope>
</reference>
<proteinExistence type="inferred from homology"/>
<reference evidence="16" key="3">
    <citation type="journal article" date="2014" name="Genetics">
        <title>Maintaining two mating types: Structure of the mating type locus and its role in heterokaryosis in Podospora anserina.</title>
        <authorList>
            <person name="Grognet P."/>
            <person name="Bidard F."/>
            <person name="Kuchly C."/>
            <person name="Tong L.C.H."/>
            <person name="Coppin E."/>
            <person name="Benkhali J.A."/>
            <person name="Couloux A."/>
            <person name="Wincker P."/>
            <person name="Debuchy R."/>
            <person name="Silar P."/>
        </authorList>
    </citation>
    <scope>GENOME REANNOTATION</scope>
    <source>
        <strain evidence="16">S / ATCC MYA-4624 / DSM 980 / FGSC 10383</strain>
    </source>
</reference>
<keyword evidence="5 10" id="KW-0067">ATP-binding</keyword>
<evidence type="ECO:0000256" key="9">
    <source>
        <dbReference type="ARBA" id="ARBA00068817"/>
    </source>
</evidence>
<sequence length="637" mass="72562">MDQLVKSSPMEFLKAASLRRLPTSKWSLTTRRQTWTCTSCLSSSSSSPRRFTTSLPRLSSTTDLPTKPYYVTTPIFYVNAAPHIGHMYSMTLADVLKRYQSVLHSRPAILLTGTDEHGMKIQQAASNKDMHPKQFCDETAEQFKELASTAQISYNRFIRTTDTDHIQAVEHFWFLLQEKGLIYESKHEGWYSVSDEAFYPESQIEKKMDAFTGEVFMASVESGSKVEWVEERNYHFRMTALRERLLGFYGENPEWVVPAKRMGDVVDWVRNHLTDLSISRPASRLSWGVRVPGDASQTIYVWVDALINYITAAGFPNWQPGRREVGGWPADVHVIGKDIVRFHCVYWPALLLALDLPMPKKVLTHAHWTMNRTKMSKSLGNVVNPMYVMNVHGADVLRFYLMFEGGIGNDADYNNDNLLVKHKKYLQGGVGNLVSRITRSKLWDLKEIISRSPRGRIEFPEDNLATLPAIVDKHMENLDPVSALRAIMEVATQANALLSEIEPWRLKKSTNQEDHDLADEMVCLAAESLRVCGILLQPFLPTKADQLLDMLGVLPENRTFKNTELFSDTSYGVPIANPGKGREDSLFPALYQGLQAAEEKLRTVKKERKEAKKRQRKAQRGKEVDEWWKPEASGEQS</sequence>
<protein>
    <recommendedName>
        <fullName evidence="9">Probable methionine--tRNA ligase, mitochondrial</fullName>
        <ecNumber evidence="2">6.1.1.10</ecNumber>
    </recommendedName>
</protein>
<keyword evidence="4 10" id="KW-0547">Nucleotide-binding</keyword>